<reference evidence="7 8" key="1">
    <citation type="submission" date="2022-04" db="EMBL/GenBank/DDBJ databases">
        <title>Chromosome-level reference genomes for two strains of Caenorhabditis briggsae: an improved platform for comparative genomics.</title>
        <authorList>
            <person name="Stevens L."/>
            <person name="Andersen E."/>
        </authorList>
    </citation>
    <scope>NUCLEOTIDE SEQUENCE [LARGE SCALE GENOMIC DNA]</scope>
    <source>
        <strain evidence="7">VX34</strain>
        <tissue evidence="7">Whole-organism</tissue>
    </source>
</reference>
<dbReference type="GO" id="GO:0004721">
    <property type="term" value="F:phosphoprotein phosphatase activity"/>
    <property type="evidence" value="ECO:0007669"/>
    <property type="project" value="UniProtKB-KW"/>
</dbReference>
<dbReference type="PANTHER" id="PTHR12210">
    <property type="entry name" value="DULLARD PROTEIN PHOSPHATASE"/>
    <property type="match status" value="1"/>
</dbReference>
<dbReference type="SUPFAM" id="SSF56784">
    <property type="entry name" value="HAD-like"/>
    <property type="match status" value="1"/>
</dbReference>
<dbReference type="InterPro" id="IPR023214">
    <property type="entry name" value="HAD_sf"/>
</dbReference>
<evidence type="ECO:0000256" key="3">
    <source>
        <dbReference type="ARBA" id="ARBA00037324"/>
    </source>
</evidence>
<dbReference type="InterPro" id="IPR036412">
    <property type="entry name" value="HAD-like_sf"/>
</dbReference>
<keyword evidence="8" id="KW-1185">Reference proteome</keyword>
<dbReference type="SMART" id="SM00577">
    <property type="entry name" value="CPDc"/>
    <property type="match status" value="1"/>
</dbReference>
<sequence>MNQKTKKVTSSSSAVRRKVSKKSKALTEKPKPKTVKKRTPPTQPSVIPTPAPLLVNRIPIIPIPKRRHRMNNTIPELVWPVDREVDEEELDHHEGPMRLDYDAMVMLANLPPLAEEILSRNAALPIKTRSSGEYTLVLDLDETLVHCSLNYLDNSNMVFPVDFQGMTYQVYVRIRPFLRTFLTRMSKVFEIIVFTASKKCYANKLCDILDPQKTIIKHRLFREHCVCVYGNYVKDLSILGRDMTKTIILDNAIQSFAYQLNNGVPIESWFHDRNDTELLKLCSFFETIPAEGRDVREILHHRYRLRDHIPFYSIIHQQEGPGQLPLFLPIPRMDAPPVQEDVNQTNEQLITQVAQKPAQVAQG</sequence>
<proteinExistence type="inferred from homology"/>
<evidence type="ECO:0000313" key="7">
    <source>
        <dbReference type="EMBL" id="UMM12891.1"/>
    </source>
</evidence>
<dbReference type="GO" id="GO:0005634">
    <property type="term" value="C:nucleus"/>
    <property type="evidence" value="ECO:0007669"/>
    <property type="project" value="UniProtKB-ARBA"/>
</dbReference>
<dbReference type="Gene3D" id="3.40.50.1000">
    <property type="entry name" value="HAD superfamily/HAD-like"/>
    <property type="match status" value="1"/>
</dbReference>
<dbReference type="InterPro" id="IPR011948">
    <property type="entry name" value="Dullard_phosphatase"/>
</dbReference>
<dbReference type="PROSITE" id="PS50969">
    <property type="entry name" value="FCP1"/>
    <property type="match status" value="1"/>
</dbReference>
<feature type="domain" description="FCP1 homology" evidence="6">
    <location>
        <begin position="129"/>
        <end position="288"/>
    </location>
</feature>
<comment type="similarity">
    <text evidence="4">Belongs to the CTDSPL2 family.</text>
</comment>
<dbReference type="Pfam" id="PF03031">
    <property type="entry name" value="NIF"/>
    <property type="match status" value="1"/>
</dbReference>
<dbReference type="InterPro" id="IPR050365">
    <property type="entry name" value="TIM50"/>
</dbReference>
<dbReference type="Proteomes" id="UP000829354">
    <property type="component" value="Chromosome I"/>
</dbReference>
<dbReference type="FunFam" id="3.40.50.1000:FF:000015">
    <property type="entry name" value="CTD small phosphatase-like protein 2"/>
    <property type="match status" value="1"/>
</dbReference>
<dbReference type="CDD" id="cd07521">
    <property type="entry name" value="HAD_FCP1-like"/>
    <property type="match status" value="1"/>
</dbReference>
<dbReference type="InterPro" id="IPR004274">
    <property type="entry name" value="FCP1_dom"/>
</dbReference>
<accession>A0AAE9J2X1</accession>
<comment type="function">
    <text evidence="3">Probable phosphatase.</text>
</comment>
<evidence type="ECO:0000256" key="5">
    <source>
        <dbReference type="SAM" id="MobiDB-lite"/>
    </source>
</evidence>
<gene>
    <name evidence="7" type="ORF">L5515_001441</name>
</gene>
<evidence type="ECO:0000256" key="1">
    <source>
        <dbReference type="ARBA" id="ARBA00022801"/>
    </source>
</evidence>
<keyword evidence="1" id="KW-0378">Hydrolase</keyword>
<evidence type="ECO:0000256" key="2">
    <source>
        <dbReference type="ARBA" id="ARBA00022912"/>
    </source>
</evidence>
<dbReference type="NCBIfam" id="TIGR02251">
    <property type="entry name" value="HIF-SF_euk"/>
    <property type="match status" value="1"/>
</dbReference>
<feature type="region of interest" description="Disordered" evidence="5">
    <location>
        <begin position="1"/>
        <end position="49"/>
    </location>
</feature>
<evidence type="ECO:0000256" key="4">
    <source>
        <dbReference type="ARBA" id="ARBA00038355"/>
    </source>
</evidence>
<organism evidence="7 8">
    <name type="scientific">Caenorhabditis briggsae</name>
    <dbReference type="NCBI Taxonomy" id="6238"/>
    <lineage>
        <taxon>Eukaryota</taxon>
        <taxon>Metazoa</taxon>
        <taxon>Ecdysozoa</taxon>
        <taxon>Nematoda</taxon>
        <taxon>Chromadorea</taxon>
        <taxon>Rhabditida</taxon>
        <taxon>Rhabditina</taxon>
        <taxon>Rhabditomorpha</taxon>
        <taxon>Rhabditoidea</taxon>
        <taxon>Rhabditidae</taxon>
        <taxon>Peloderinae</taxon>
        <taxon>Caenorhabditis</taxon>
    </lineage>
</organism>
<protein>
    <recommendedName>
        <fullName evidence="6">FCP1 homology domain-containing protein</fullName>
    </recommendedName>
</protein>
<evidence type="ECO:0000313" key="8">
    <source>
        <dbReference type="Proteomes" id="UP000829354"/>
    </source>
</evidence>
<feature type="compositionally biased region" description="Basic residues" evidence="5">
    <location>
        <begin position="15"/>
        <end position="24"/>
    </location>
</feature>
<keyword evidence="2" id="KW-0904">Protein phosphatase</keyword>
<name>A0AAE9J2X1_CAEBR</name>
<dbReference type="EMBL" id="CP092620">
    <property type="protein sequence ID" value="UMM12891.1"/>
    <property type="molecule type" value="Genomic_DNA"/>
</dbReference>
<dbReference type="AlphaFoldDB" id="A0AAE9J2X1"/>
<evidence type="ECO:0000259" key="6">
    <source>
        <dbReference type="PROSITE" id="PS50969"/>
    </source>
</evidence>